<keyword evidence="2 4" id="KW-0808">Transferase</keyword>
<feature type="binding site" evidence="4">
    <location>
        <position position="310"/>
    </location>
    <ligand>
        <name>S-adenosyl-L-methionine</name>
        <dbReference type="ChEBI" id="CHEBI:59789"/>
    </ligand>
</feature>
<comment type="caution">
    <text evidence="6">The sequence shown here is derived from an EMBL/GenBank/DDBJ whole genome shotgun (WGS) entry which is preliminary data.</text>
</comment>
<dbReference type="InterPro" id="IPR030390">
    <property type="entry name" value="MeTrfase_TrmA_AS"/>
</dbReference>
<dbReference type="SUPFAM" id="SSF53335">
    <property type="entry name" value="S-adenosyl-L-methionine-dependent methyltransferases"/>
    <property type="match status" value="1"/>
</dbReference>
<dbReference type="Gene3D" id="2.40.50.1070">
    <property type="match status" value="1"/>
</dbReference>
<feature type="binding site" evidence="4">
    <location>
        <position position="241"/>
    </location>
    <ligand>
        <name>S-adenosyl-L-methionine</name>
        <dbReference type="ChEBI" id="CHEBI:59789"/>
    </ligand>
</feature>
<feature type="active site" description="Nucleophile" evidence="4">
    <location>
        <position position="337"/>
    </location>
</feature>
<keyword evidence="1 4" id="KW-0489">Methyltransferase</keyword>
<organism evidence="6 7">
    <name type="scientific">Faecalicoccus acidiformans</name>
    <dbReference type="NCBI Taxonomy" id="915173"/>
    <lineage>
        <taxon>Bacteria</taxon>
        <taxon>Bacillati</taxon>
        <taxon>Bacillota</taxon>
        <taxon>Erysipelotrichia</taxon>
        <taxon>Erysipelotrichales</taxon>
        <taxon>Erysipelotrichaceae</taxon>
        <taxon>Faecalicoccus</taxon>
    </lineage>
</organism>
<dbReference type="PANTHER" id="PTHR11061:SF30">
    <property type="entry name" value="TRNA (URACIL(54)-C(5))-METHYLTRANSFERASE"/>
    <property type="match status" value="1"/>
</dbReference>
<evidence type="ECO:0000256" key="2">
    <source>
        <dbReference type="ARBA" id="ARBA00022679"/>
    </source>
</evidence>
<dbReference type="Proteomes" id="UP000775500">
    <property type="component" value="Unassembled WGS sequence"/>
</dbReference>
<feature type="binding site" evidence="4">
    <location>
        <position position="262"/>
    </location>
    <ligand>
        <name>S-adenosyl-L-methionine</name>
        <dbReference type="ChEBI" id="CHEBI:59789"/>
    </ligand>
</feature>
<dbReference type="PROSITE" id="PS01230">
    <property type="entry name" value="TRMA_1"/>
    <property type="match status" value="1"/>
</dbReference>
<evidence type="ECO:0000256" key="4">
    <source>
        <dbReference type="PROSITE-ProRule" id="PRU01024"/>
    </source>
</evidence>
<dbReference type="PANTHER" id="PTHR11061">
    <property type="entry name" value="RNA M5U METHYLTRANSFERASE"/>
    <property type="match status" value="1"/>
</dbReference>
<dbReference type="InterPro" id="IPR029063">
    <property type="entry name" value="SAM-dependent_MTases_sf"/>
</dbReference>
<reference evidence="6 7" key="1">
    <citation type="journal article" date="2021" name="Sci. Rep.">
        <title>The distribution of antibiotic resistance genes in chicken gut microbiota commensals.</title>
        <authorList>
            <person name="Juricova H."/>
            <person name="Matiasovicova J."/>
            <person name="Kubasova T."/>
            <person name="Cejkova D."/>
            <person name="Rychlik I."/>
        </authorList>
    </citation>
    <scope>NUCLEOTIDE SEQUENCE [LARGE SCALE GENOMIC DNA]</scope>
    <source>
        <strain evidence="6 7">An423</strain>
    </source>
</reference>
<evidence type="ECO:0000256" key="3">
    <source>
        <dbReference type="ARBA" id="ARBA00022691"/>
    </source>
</evidence>
<dbReference type="InterPro" id="IPR010280">
    <property type="entry name" value="U5_MeTrfase_fam"/>
</dbReference>
<dbReference type="PROSITE" id="PS51687">
    <property type="entry name" value="SAM_MT_RNA_M5U"/>
    <property type="match status" value="1"/>
</dbReference>
<evidence type="ECO:0000256" key="5">
    <source>
        <dbReference type="PROSITE-ProRule" id="PRU10015"/>
    </source>
</evidence>
<dbReference type="GO" id="GO:0032259">
    <property type="term" value="P:methylation"/>
    <property type="evidence" value="ECO:0007669"/>
    <property type="project" value="UniProtKB-KW"/>
</dbReference>
<evidence type="ECO:0000256" key="1">
    <source>
        <dbReference type="ARBA" id="ARBA00022603"/>
    </source>
</evidence>
<name>A0ABS2FP16_9FIRM</name>
<proteinExistence type="inferred from homology"/>
<dbReference type="NCBIfam" id="TIGR00479">
    <property type="entry name" value="rumA"/>
    <property type="match status" value="1"/>
</dbReference>
<accession>A0ABS2FP16</accession>
<feature type="binding site" evidence="4">
    <location>
        <position position="212"/>
    </location>
    <ligand>
        <name>S-adenosyl-L-methionine</name>
        <dbReference type="ChEBI" id="CHEBI:59789"/>
    </ligand>
</feature>
<dbReference type="CDD" id="cd02440">
    <property type="entry name" value="AdoMet_MTases"/>
    <property type="match status" value="1"/>
</dbReference>
<gene>
    <name evidence="6" type="primary">rlmD</name>
    <name evidence="6" type="ORF">H5982_05235</name>
</gene>
<feature type="active site" evidence="5">
    <location>
        <position position="337"/>
    </location>
</feature>
<keyword evidence="7" id="KW-1185">Reference proteome</keyword>
<comment type="similarity">
    <text evidence="4">Belongs to the class I-like SAM-binding methyltransferase superfamily. RNA M5U methyltransferase family.</text>
</comment>
<dbReference type="RefSeq" id="WP_204685690.1">
    <property type="nucleotide sequence ID" value="NZ_JACJLU010000005.1"/>
</dbReference>
<evidence type="ECO:0000313" key="7">
    <source>
        <dbReference type="Proteomes" id="UP000775500"/>
    </source>
</evidence>
<sequence>MKCNVSKLCGGCPYLALPYETQLQAKQKQVEELLKANHLKIKVNPIIGAQKIKGYRNKVIVGFAKHKGKIVSGLYAAHSHRVIATRHCLMHPELINRIIQRITEYLDSMKIELYNERTGTGLLRHVLIRYAQNTKEVMVVFVTARPQFPSRRNLVNLLVKEFPEIKTILQSVNARQTSVVMENEAFILYGEGVITDELCGLDFTMTANSFYQIHHDQCERLYQLAKKKLHLSGREKVLDTYCGIGTIGLTLADQCKKVTGVEINADSIVLAKENAKQNHIRNAEFVSMDSTKFMMEAKRFHHAFDVIVLDPPRAGTTKTFIESACSLHPKKILYISCDPRTLVRDLKTFFRLGYQSKTLDLVDMFPNTDHVETIVLLSHKSPDSVINATVEFGEGEGKVPLNKIAERTKKYQPKPKITYQMIQEYVEKNYGFKVHTAYIAEVKRSLGLTTYDAPNAIEELKHPRKHPPKEKAEAITEALKYYEVI</sequence>
<dbReference type="Gene3D" id="3.40.50.150">
    <property type="entry name" value="Vaccinia Virus protein VP39"/>
    <property type="match status" value="1"/>
</dbReference>
<dbReference type="Pfam" id="PF05958">
    <property type="entry name" value="tRNA_U5-meth_tr"/>
    <property type="match status" value="1"/>
</dbReference>
<dbReference type="GO" id="GO:0008168">
    <property type="term" value="F:methyltransferase activity"/>
    <property type="evidence" value="ECO:0007669"/>
    <property type="project" value="UniProtKB-KW"/>
</dbReference>
<evidence type="ECO:0000313" key="6">
    <source>
        <dbReference type="EMBL" id="MBM6831512.1"/>
    </source>
</evidence>
<keyword evidence="3 4" id="KW-0949">S-adenosyl-L-methionine</keyword>
<protein>
    <submittedName>
        <fullName evidence="6">23S rRNA (Uracil(1939)-C(5))-methyltransferase RlmD</fullName>
        <ecNumber evidence="6">2.1.1.190</ecNumber>
    </submittedName>
</protein>
<dbReference type="EC" id="2.1.1.190" evidence="6"/>
<dbReference type="EMBL" id="JACJLU010000005">
    <property type="protein sequence ID" value="MBM6831512.1"/>
    <property type="molecule type" value="Genomic_DNA"/>
</dbReference>